<keyword evidence="4" id="KW-1185">Reference proteome</keyword>
<dbReference type="SUPFAM" id="SSF50630">
    <property type="entry name" value="Acid proteases"/>
    <property type="match status" value="1"/>
</dbReference>
<dbReference type="InterPro" id="IPR033121">
    <property type="entry name" value="PEPTIDASE_A1"/>
</dbReference>
<gene>
    <name evidence="3" type="ORF">ANCDUO_12310</name>
</gene>
<dbReference type="InterPro" id="IPR001461">
    <property type="entry name" value="Aspartic_peptidase_A1"/>
</dbReference>
<evidence type="ECO:0000313" key="3">
    <source>
        <dbReference type="EMBL" id="KIH57499.1"/>
    </source>
</evidence>
<dbReference type="Pfam" id="PF00026">
    <property type="entry name" value="Asp"/>
    <property type="match status" value="1"/>
</dbReference>
<dbReference type="PANTHER" id="PTHR47966:SF45">
    <property type="entry name" value="PEPTIDASE A1 DOMAIN-CONTAINING PROTEIN"/>
    <property type="match status" value="1"/>
</dbReference>
<comment type="similarity">
    <text evidence="1">Belongs to the peptidase A1 family.</text>
</comment>
<proteinExistence type="inferred from homology"/>
<dbReference type="EMBL" id="KN734314">
    <property type="protein sequence ID" value="KIH57499.1"/>
    <property type="molecule type" value="Genomic_DNA"/>
</dbReference>
<evidence type="ECO:0000313" key="4">
    <source>
        <dbReference type="Proteomes" id="UP000054047"/>
    </source>
</evidence>
<dbReference type="PANTHER" id="PTHR47966">
    <property type="entry name" value="BETA-SITE APP-CLEAVING ENZYME, ISOFORM A-RELATED"/>
    <property type="match status" value="1"/>
</dbReference>
<sequence length="107" mass="12168">MRKEREKVWESRGNGGARYDLSNDLHFIGCDSPATIHLLIGTKQYTVSAKNLIIEVQENLCILALSAFFSNADDPLQWILGYSFIREYCHVSDMNARKVGFAKARQD</sequence>
<dbReference type="Gene3D" id="2.40.70.10">
    <property type="entry name" value="Acid Proteases"/>
    <property type="match status" value="1"/>
</dbReference>
<feature type="domain" description="Peptidase A1" evidence="2">
    <location>
        <begin position="1"/>
        <end position="102"/>
    </location>
</feature>
<dbReference type="GO" id="GO:0006508">
    <property type="term" value="P:proteolysis"/>
    <property type="evidence" value="ECO:0007669"/>
    <property type="project" value="InterPro"/>
</dbReference>
<dbReference type="OrthoDB" id="771136at2759"/>
<reference evidence="3 4" key="1">
    <citation type="submission" date="2013-12" db="EMBL/GenBank/DDBJ databases">
        <title>Draft genome of the parsitic nematode Ancylostoma duodenale.</title>
        <authorList>
            <person name="Mitreva M."/>
        </authorList>
    </citation>
    <scope>NUCLEOTIDE SEQUENCE [LARGE SCALE GENOMIC DNA]</scope>
    <source>
        <strain evidence="3 4">Zhejiang</strain>
    </source>
</reference>
<accession>A0A0C2GF24</accession>
<organism evidence="3 4">
    <name type="scientific">Ancylostoma duodenale</name>
    <dbReference type="NCBI Taxonomy" id="51022"/>
    <lineage>
        <taxon>Eukaryota</taxon>
        <taxon>Metazoa</taxon>
        <taxon>Ecdysozoa</taxon>
        <taxon>Nematoda</taxon>
        <taxon>Chromadorea</taxon>
        <taxon>Rhabditida</taxon>
        <taxon>Rhabditina</taxon>
        <taxon>Rhabditomorpha</taxon>
        <taxon>Strongyloidea</taxon>
        <taxon>Ancylostomatidae</taxon>
        <taxon>Ancylostomatinae</taxon>
        <taxon>Ancylostoma</taxon>
    </lineage>
</organism>
<name>A0A0C2GF24_9BILA</name>
<evidence type="ECO:0000256" key="1">
    <source>
        <dbReference type="ARBA" id="ARBA00007447"/>
    </source>
</evidence>
<dbReference type="PROSITE" id="PS51767">
    <property type="entry name" value="PEPTIDASE_A1"/>
    <property type="match status" value="1"/>
</dbReference>
<dbReference type="AlphaFoldDB" id="A0A0C2GF24"/>
<dbReference type="GO" id="GO:0005764">
    <property type="term" value="C:lysosome"/>
    <property type="evidence" value="ECO:0007669"/>
    <property type="project" value="TreeGrafter"/>
</dbReference>
<dbReference type="GO" id="GO:0004190">
    <property type="term" value="F:aspartic-type endopeptidase activity"/>
    <property type="evidence" value="ECO:0007669"/>
    <property type="project" value="InterPro"/>
</dbReference>
<evidence type="ECO:0000259" key="2">
    <source>
        <dbReference type="PROSITE" id="PS51767"/>
    </source>
</evidence>
<dbReference type="Proteomes" id="UP000054047">
    <property type="component" value="Unassembled WGS sequence"/>
</dbReference>
<dbReference type="InterPro" id="IPR021109">
    <property type="entry name" value="Peptidase_aspartic_dom_sf"/>
</dbReference>
<protein>
    <recommendedName>
        <fullName evidence="2">Peptidase A1 domain-containing protein</fullName>
    </recommendedName>
</protein>